<gene>
    <name evidence="2" type="ORF">PRVXH_002529</name>
</gene>
<dbReference type="EMBL" id="CP159485">
    <property type="protein sequence ID" value="XCI28565.1"/>
    <property type="molecule type" value="Genomic_DNA"/>
</dbReference>
<dbReference type="InterPro" id="IPR001667">
    <property type="entry name" value="DDH_dom"/>
</dbReference>
<dbReference type="Gene3D" id="3.90.1640.10">
    <property type="entry name" value="inorganic pyrophosphatase (n-terminal core)"/>
    <property type="match status" value="1"/>
</dbReference>
<evidence type="ECO:0000259" key="1">
    <source>
        <dbReference type="Pfam" id="PF01368"/>
    </source>
</evidence>
<dbReference type="PANTHER" id="PTHR47618:SF1">
    <property type="entry name" value="BIFUNCTIONAL OLIGORIBONUCLEASE AND PAP PHOSPHATASE NRNA"/>
    <property type="match status" value="1"/>
</dbReference>
<dbReference type="Pfam" id="PF01368">
    <property type="entry name" value="DHH"/>
    <property type="match status" value="1"/>
</dbReference>
<dbReference type="RefSeq" id="WP_353893119.1">
    <property type="nucleotide sequence ID" value="NZ_CP159485.1"/>
</dbReference>
<dbReference type="AlphaFoldDB" id="A0AAU8HSU1"/>
<name>A0AAU8HSU1_9FIRM</name>
<dbReference type="PANTHER" id="PTHR47618">
    <property type="entry name" value="BIFUNCTIONAL OLIGORIBONUCLEASE AND PAP PHOSPHATASE NRNA"/>
    <property type="match status" value="1"/>
</dbReference>
<reference evidence="2" key="1">
    <citation type="journal article" date="2018" name="Antonie Van Leeuwenhoek">
        <title>Proteinivorax hydrogeniformans sp. nov., an anaerobic, haloalkaliphilic bacterium fermenting proteinaceous compounds with high hydrogen production.</title>
        <authorList>
            <person name="Boltyanskaya Y."/>
            <person name="Detkova E."/>
            <person name="Pimenov N."/>
            <person name="Kevbrin V."/>
        </authorList>
    </citation>
    <scope>NUCLEOTIDE SEQUENCE</scope>
    <source>
        <strain evidence="2">Z-710</strain>
    </source>
</reference>
<organism evidence="2">
    <name type="scientific">Proteinivorax hydrogeniformans</name>
    <dbReference type="NCBI Taxonomy" id="1826727"/>
    <lineage>
        <taxon>Bacteria</taxon>
        <taxon>Bacillati</taxon>
        <taxon>Bacillota</taxon>
        <taxon>Clostridia</taxon>
        <taxon>Eubacteriales</taxon>
        <taxon>Proteinivoracaceae</taxon>
        <taxon>Proteinivorax</taxon>
    </lineage>
</organism>
<dbReference type="InterPro" id="IPR038763">
    <property type="entry name" value="DHH_sf"/>
</dbReference>
<evidence type="ECO:0000313" key="2">
    <source>
        <dbReference type="EMBL" id="XCI28565.1"/>
    </source>
</evidence>
<proteinExistence type="predicted"/>
<feature type="domain" description="DDH" evidence="1">
    <location>
        <begin position="19"/>
        <end position="151"/>
    </location>
</feature>
<dbReference type="InterPro" id="IPR051319">
    <property type="entry name" value="Oligoribo/pAp-PDE_c-di-AMP_PDE"/>
</dbReference>
<protein>
    <submittedName>
        <fullName evidence="2">DHH family phosphoesterase</fullName>
    </submittedName>
</protein>
<accession>A0AAU8HSU1</accession>
<dbReference type="SUPFAM" id="SSF64182">
    <property type="entry name" value="DHH phosphoesterases"/>
    <property type="match status" value="1"/>
</dbReference>
<sequence>MNSMDNFINFLQKYEEKDILILCHDDADNDAIGAGFALTELLGGTLAVPQKISEHAIELIKKLAAKVIVNPDPAKYDLTIVVDTADGQQLPNISLDNFLLIDHHPTNTLKEKAMSYIHEEVDATCQLVYALYKHLEKPITPAVALSLAAGILGDTVQLTKASNNAISDLGSILQDGNIGYSTVLNTFRVSGKLERKQKLIAATSAKLHDFDDVLLIFSNTEKNFLYYTAMMFLELGADIALVVYKASDWIHLRLVKSNHCLTSHSAIDIIKEATKEAVIENLWGDQYFSGFKGRGDYAQIISTIFEKIKDYKEETEEK</sequence>
<reference evidence="2" key="2">
    <citation type="submission" date="2024-06" db="EMBL/GenBank/DDBJ databases">
        <authorList>
            <person name="Petrova K.O."/>
            <person name="Toshchakov S.V."/>
            <person name="Boltjanskaja Y.V."/>
            <person name="Kevbrin V.V."/>
        </authorList>
    </citation>
    <scope>NUCLEOTIDE SEQUENCE</scope>
    <source>
        <strain evidence="2">Z-710</strain>
    </source>
</reference>